<dbReference type="AlphaFoldDB" id="L2FP69"/>
<dbReference type="EMBL" id="KB020961">
    <property type="protein sequence ID" value="ELA27955.1"/>
    <property type="molecule type" value="Genomic_DNA"/>
</dbReference>
<organism evidence="2">
    <name type="scientific">Colletotrichum fructicola (strain Nara gc5)</name>
    <name type="common">Anthracnose fungus</name>
    <name type="synonym">Colletotrichum gloeosporioides (strain Nara gc5)</name>
    <dbReference type="NCBI Taxonomy" id="1213859"/>
    <lineage>
        <taxon>Eukaryota</taxon>
        <taxon>Fungi</taxon>
        <taxon>Dikarya</taxon>
        <taxon>Ascomycota</taxon>
        <taxon>Pezizomycotina</taxon>
        <taxon>Sordariomycetes</taxon>
        <taxon>Hypocreomycetidae</taxon>
        <taxon>Glomerellales</taxon>
        <taxon>Glomerellaceae</taxon>
        <taxon>Colletotrichum</taxon>
        <taxon>Colletotrichum gloeosporioides species complex</taxon>
    </lineage>
</organism>
<name>L2FP69_COLFN</name>
<feature type="compositionally biased region" description="Basic and acidic residues" evidence="1">
    <location>
        <begin position="1"/>
        <end position="10"/>
    </location>
</feature>
<feature type="compositionally biased region" description="Polar residues" evidence="1">
    <location>
        <begin position="12"/>
        <end position="22"/>
    </location>
</feature>
<sequence>MATTPVERETLACTTSTATANTEARPRETASFSPGNLIGASSNSVGCRRWSDMRPSTGASLADVASSSGSKGVIVSWPSQKSASHQGSRCIFAVIITNEHEKGDGQKIIAIS</sequence>
<dbReference type="HOGENOM" id="CLU_2145688_0_0_1"/>
<proteinExistence type="predicted"/>
<evidence type="ECO:0000256" key="1">
    <source>
        <dbReference type="SAM" id="MobiDB-lite"/>
    </source>
</evidence>
<protein>
    <submittedName>
        <fullName evidence="2">Uncharacterized protein</fullName>
    </submittedName>
</protein>
<evidence type="ECO:0000313" key="2">
    <source>
        <dbReference type="EMBL" id="ELA27955.1"/>
    </source>
</evidence>
<gene>
    <name evidence="2" type="ORF">CGGC5_11341</name>
</gene>
<feature type="region of interest" description="Disordered" evidence="1">
    <location>
        <begin position="1"/>
        <end position="37"/>
    </location>
</feature>
<reference evidence="2" key="1">
    <citation type="submission" date="2012-08" db="EMBL/GenBank/DDBJ databases">
        <title>Genome analysis of Colletotrichum orbiculare and Colletotrichum fructicola.</title>
        <authorList>
            <person name="Gan P.H.P."/>
            <person name="Ikeda K."/>
            <person name="Irieda H."/>
            <person name="Narusaka M."/>
            <person name="O'Connell R.J."/>
            <person name="Narusaka Y."/>
            <person name="Takano Y."/>
            <person name="Kubo Y."/>
            <person name="Shirasu K."/>
        </authorList>
    </citation>
    <scope>NUCLEOTIDE SEQUENCE</scope>
    <source>
        <strain evidence="2">Nara gc5</strain>
    </source>
</reference>
<accession>L2FP69</accession>